<organism evidence="2 3">
    <name type="scientific">Plasmodium yoelii yoelii</name>
    <dbReference type="NCBI Taxonomy" id="73239"/>
    <lineage>
        <taxon>Eukaryota</taxon>
        <taxon>Sar</taxon>
        <taxon>Alveolata</taxon>
        <taxon>Apicomplexa</taxon>
        <taxon>Aconoidasida</taxon>
        <taxon>Haemosporida</taxon>
        <taxon>Plasmodiidae</taxon>
        <taxon>Plasmodium</taxon>
        <taxon>Plasmodium (Vinckeia)</taxon>
    </lineage>
</organism>
<dbReference type="PaxDb" id="73239-Q7RL30"/>
<dbReference type="InParanoid" id="Q7RL30"/>
<reference evidence="2 3" key="1">
    <citation type="journal article" date="2002" name="Nature">
        <title>Genome sequence and comparative analysis of the model rodent malaria parasite Plasmodium yoelii yoelii.</title>
        <authorList>
            <person name="Carlton J.M."/>
            <person name="Angiuoli S.V."/>
            <person name="Suh B.B."/>
            <person name="Kooij T.W."/>
            <person name="Pertea M."/>
            <person name="Silva J.C."/>
            <person name="Ermolaeva M.D."/>
            <person name="Allen J.E."/>
            <person name="Selengut J.D."/>
            <person name="Koo H.L."/>
            <person name="Peterson J.D."/>
            <person name="Pop M."/>
            <person name="Kosack D.S."/>
            <person name="Shumway M.F."/>
            <person name="Bidwell S.L."/>
            <person name="Shallom S.J."/>
            <person name="van Aken S.E."/>
            <person name="Riedmuller S.B."/>
            <person name="Feldblyum T.V."/>
            <person name="Cho J.K."/>
            <person name="Quackenbush J."/>
            <person name="Sedegah M."/>
            <person name="Shoaibi A."/>
            <person name="Cummings L.M."/>
            <person name="Florens L."/>
            <person name="Yates J.R."/>
            <person name="Raine J.D."/>
            <person name="Sinden R.E."/>
            <person name="Harris M.A."/>
            <person name="Cunningham D.A."/>
            <person name="Preiser P.R."/>
            <person name="Bergman L.W."/>
            <person name="Vaidya A.B."/>
            <person name="van Lin L.H."/>
            <person name="Janse C.J."/>
            <person name="Waters A.P."/>
            <person name="Smith H.O."/>
            <person name="White O.R."/>
            <person name="Salzberg S.L."/>
            <person name="Venter J.C."/>
            <person name="Fraser C.M."/>
            <person name="Hoffman S.L."/>
            <person name="Gardner M.J."/>
            <person name="Carucci D.J."/>
        </authorList>
    </citation>
    <scope>NUCLEOTIDE SEQUENCE [LARGE SCALE GENOMIC DNA]</scope>
    <source>
        <strain evidence="2 3">17XNL</strain>
    </source>
</reference>
<proteinExistence type="predicted"/>
<feature type="region of interest" description="Disordered" evidence="1">
    <location>
        <begin position="1"/>
        <end position="35"/>
    </location>
</feature>
<evidence type="ECO:0000313" key="2">
    <source>
        <dbReference type="EMBL" id="EAA22199.1"/>
    </source>
</evidence>
<accession>Q7RL30</accession>
<evidence type="ECO:0000256" key="1">
    <source>
        <dbReference type="SAM" id="MobiDB-lite"/>
    </source>
</evidence>
<evidence type="ECO:0000313" key="3">
    <source>
        <dbReference type="Proteomes" id="UP000008553"/>
    </source>
</evidence>
<dbReference type="Proteomes" id="UP000008553">
    <property type="component" value="Unassembled WGS sequence"/>
</dbReference>
<sequence>MAYLLSPLMGPQKMRGKNGGKKWREKMGGKNGGKK</sequence>
<comment type="caution">
    <text evidence="2">The sequence shown here is derived from an EMBL/GenBank/DDBJ whole genome shotgun (WGS) entry which is preliminary data.</text>
</comment>
<dbReference type="AlphaFoldDB" id="Q7RL30"/>
<protein>
    <submittedName>
        <fullName evidence="2">Uncharacterized protein</fullName>
    </submittedName>
</protein>
<name>Q7RL30_PLAYO</name>
<keyword evidence="3" id="KW-1185">Reference proteome</keyword>
<dbReference type="EMBL" id="AABL01000750">
    <property type="protein sequence ID" value="EAA22199.1"/>
    <property type="molecule type" value="Genomic_DNA"/>
</dbReference>
<gene>
    <name evidence="2" type="ORF">PY02717</name>
</gene>
<feature type="compositionally biased region" description="Basic residues" evidence="1">
    <location>
        <begin position="14"/>
        <end position="24"/>
    </location>
</feature>